<sequence>MIYVKISGGLGNQLFQYAFGQYTAGVLNTNVKYFSQTKIENKSFTKRELDIQKFDLPIYLEDSFEEGEYFMFNGPLRKIERKLIQKFPVFNKTHKIQSVNIHTVEKDLRDQCYYDGYWQNQEYPNYISQLLKDKIKLSTESETRLSSLISQIKNTNSVSIHIRRGDYMNIAANAKIFHICDMDYYRKAIQLIKEKIDNPVFFIFTEDKEWAKDNFKGSEFNFIEGNSAIEDMLLMSKCKNQIIANSTFSWWAAWLNKNENKTVIAPRNWYVNFLKDNVKYFIPGDWIKL</sequence>
<dbReference type="PANTHER" id="PTHR11927:SF9">
    <property type="entry name" value="L-FUCOSYLTRANSFERASE"/>
    <property type="match status" value="1"/>
</dbReference>
<reference evidence="3 4" key="1">
    <citation type="journal article" date="2010" name="Syst. Appl. Microbiol.">
        <title>Four new species of Chryseobacterium from the rhizosphere of coastal sand dune plants, Chryseobacterium elymi sp. nov., Chryseobacterium hagamense sp. nov., Chryseobacterium lathyri sp. nov. and Chryseobacterium rhizosphaerae sp. nov.</title>
        <authorList>
            <person name="Cho S.H."/>
            <person name="Lee K.S."/>
            <person name="Shin D.S."/>
            <person name="Han J.H."/>
            <person name="Park K.S."/>
            <person name="Lee C.H."/>
            <person name="Park K.H."/>
            <person name="Kim S.B."/>
        </authorList>
    </citation>
    <scope>NUCLEOTIDE SEQUENCE [LARGE SCALE GENOMIC DNA]</scope>
    <source>
        <strain evidence="3 4">KCTC 22548</strain>
    </source>
</reference>
<dbReference type="InterPro" id="IPR002516">
    <property type="entry name" value="Glyco_trans_11"/>
</dbReference>
<dbReference type="Pfam" id="PF01531">
    <property type="entry name" value="Glyco_transf_11"/>
    <property type="match status" value="1"/>
</dbReference>
<dbReference type="Proteomes" id="UP000256491">
    <property type="component" value="Unassembled WGS sequence"/>
</dbReference>
<evidence type="ECO:0008006" key="5">
    <source>
        <dbReference type="Google" id="ProtNLM"/>
    </source>
</evidence>
<evidence type="ECO:0000313" key="4">
    <source>
        <dbReference type="Proteomes" id="UP000256491"/>
    </source>
</evidence>
<accession>A0ABX9INB7</accession>
<evidence type="ECO:0000313" key="3">
    <source>
        <dbReference type="EMBL" id="REC76532.1"/>
    </source>
</evidence>
<dbReference type="EMBL" id="QNUF01000006">
    <property type="protein sequence ID" value="REC76532.1"/>
    <property type="molecule type" value="Genomic_DNA"/>
</dbReference>
<gene>
    <name evidence="3" type="ORF">DRF57_06845</name>
</gene>
<keyword evidence="2" id="KW-0808">Transferase</keyword>
<dbReference type="PANTHER" id="PTHR11927">
    <property type="entry name" value="GALACTOSIDE 2-L-FUCOSYLTRANSFERASE"/>
    <property type="match status" value="1"/>
</dbReference>
<keyword evidence="4" id="KW-1185">Reference proteome</keyword>
<dbReference type="CDD" id="cd11301">
    <property type="entry name" value="Fut1_Fut2_like"/>
    <property type="match status" value="1"/>
</dbReference>
<evidence type="ECO:0000256" key="2">
    <source>
        <dbReference type="ARBA" id="ARBA00022679"/>
    </source>
</evidence>
<protein>
    <recommendedName>
        <fullName evidence="5">Alpha-1,2-fucosyltransferase</fullName>
    </recommendedName>
</protein>
<comment type="caution">
    <text evidence="3">The sequence shown here is derived from an EMBL/GenBank/DDBJ whole genome shotgun (WGS) entry which is preliminary data.</text>
</comment>
<name>A0ABX9INB7_9FLAO</name>
<proteinExistence type="predicted"/>
<evidence type="ECO:0000256" key="1">
    <source>
        <dbReference type="ARBA" id="ARBA00022676"/>
    </source>
</evidence>
<keyword evidence="1" id="KW-0328">Glycosyltransferase</keyword>
<organism evidence="3 4">
    <name type="scientific">Chryseobacterium rhizosphaerae</name>
    <dbReference type="NCBI Taxonomy" id="395937"/>
    <lineage>
        <taxon>Bacteria</taxon>
        <taxon>Pseudomonadati</taxon>
        <taxon>Bacteroidota</taxon>
        <taxon>Flavobacteriia</taxon>
        <taxon>Flavobacteriales</taxon>
        <taxon>Weeksellaceae</taxon>
        <taxon>Chryseobacterium group</taxon>
        <taxon>Chryseobacterium</taxon>
    </lineage>
</organism>
<dbReference type="RefSeq" id="WP_115917601.1">
    <property type="nucleotide sequence ID" value="NZ_BJYH01000007.1"/>
</dbReference>